<dbReference type="AlphaFoldDB" id="A0AAD6ELR0"/>
<protein>
    <recommendedName>
        <fullName evidence="4">Trypsin-like serine protease</fullName>
    </recommendedName>
</protein>
<dbReference type="EMBL" id="JAMRDG010000002">
    <property type="protein sequence ID" value="KAJ3688996.1"/>
    <property type="molecule type" value="Genomic_DNA"/>
</dbReference>
<feature type="region of interest" description="Disordered" evidence="1">
    <location>
        <begin position="1"/>
        <end position="21"/>
    </location>
</feature>
<reference evidence="2 3" key="1">
    <citation type="journal article" date="2022" name="Cell">
        <title>Repeat-based holocentromeres influence genome architecture and karyotype evolution.</title>
        <authorList>
            <person name="Hofstatter P.G."/>
            <person name="Thangavel G."/>
            <person name="Lux T."/>
            <person name="Neumann P."/>
            <person name="Vondrak T."/>
            <person name="Novak P."/>
            <person name="Zhang M."/>
            <person name="Costa L."/>
            <person name="Castellani M."/>
            <person name="Scott A."/>
            <person name="Toegelov H."/>
            <person name="Fuchs J."/>
            <person name="Mata-Sucre Y."/>
            <person name="Dias Y."/>
            <person name="Vanzela A.L.L."/>
            <person name="Huettel B."/>
            <person name="Almeida C.C.S."/>
            <person name="Simkova H."/>
            <person name="Souza G."/>
            <person name="Pedrosa-Harand A."/>
            <person name="Macas J."/>
            <person name="Mayer K.F.X."/>
            <person name="Houben A."/>
            <person name="Marques A."/>
        </authorList>
    </citation>
    <scope>NUCLEOTIDE SEQUENCE [LARGE SCALE GENOMIC DNA]</scope>
    <source>
        <strain evidence="2">RhyTen1mFocal</strain>
    </source>
</reference>
<dbReference type="InterPro" id="IPR009003">
    <property type="entry name" value="Peptidase_S1_PA"/>
</dbReference>
<keyword evidence="3" id="KW-1185">Reference proteome</keyword>
<name>A0AAD6ELR0_9POAL</name>
<dbReference type="PANTHER" id="PTHR47389">
    <property type="entry name" value="OS09G0436400 PROTEIN"/>
    <property type="match status" value="1"/>
</dbReference>
<dbReference type="PANTHER" id="PTHR47389:SF4">
    <property type="entry name" value="OS09G0436400 PROTEIN"/>
    <property type="match status" value="1"/>
</dbReference>
<dbReference type="Gene3D" id="2.40.10.10">
    <property type="entry name" value="Trypsin-like serine proteases"/>
    <property type="match status" value="2"/>
</dbReference>
<evidence type="ECO:0000256" key="1">
    <source>
        <dbReference type="SAM" id="MobiDB-lite"/>
    </source>
</evidence>
<evidence type="ECO:0000313" key="2">
    <source>
        <dbReference type="EMBL" id="KAJ3688996.1"/>
    </source>
</evidence>
<evidence type="ECO:0000313" key="3">
    <source>
        <dbReference type="Proteomes" id="UP001210211"/>
    </source>
</evidence>
<proteinExistence type="predicted"/>
<gene>
    <name evidence="2" type="ORF">LUZ61_018160</name>
</gene>
<evidence type="ECO:0008006" key="4">
    <source>
        <dbReference type="Google" id="ProtNLM"/>
    </source>
</evidence>
<dbReference type="Pfam" id="PF13365">
    <property type="entry name" value="Trypsin_2"/>
    <property type="match status" value="1"/>
</dbReference>
<feature type="compositionally biased region" description="Low complexity" evidence="1">
    <location>
        <begin position="1"/>
        <end position="19"/>
    </location>
</feature>
<organism evidence="2 3">
    <name type="scientific">Rhynchospora tenuis</name>
    <dbReference type="NCBI Taxonomy" id="198213"/>
    <lineage>
        <taxon>Eukaryota</taxon>
        <taxon>Viridiplantae</taxon>
        <taxon>Streptophyta</taxon>
        <taxon>Embryophyta</taxon>
        <taxon>Tracheophyta</taxon>
        <taxon>Spermatophyta</taxon>
        <taxon>Magnoliopsida</taxon>
        <taxon>Liliopsida</taxon>
        <taxon>Poales</taxon>
        <taxon>Cyperaceae</taxon>
        <taxon>Cyperoideae</taxon>
        <taxon>Rhynchosporeae</taxon>
        <taxon>Rhynchospora</taxon>
    </lineage>
</organism>
<dbReference type="Proteomes" id="UP001210211">
    <property type="component" value="Unassembled WGS sequence"/>
</dbReference>
<accession>A0AAD6ELR0</accession>
<dbReference type="SUPFAM" id="SSF50494">
    <property type="entry name" value="Trypsin-like serine proteases"/>
    <property type="match status" value="1"/>
</dbReference>
<dbReference type="InterPro" id="IPR043504">
    <property type="entry name" value="Peptidase_S1_PA_chymotrypsin"/>
</dbReference>
<comment type="caution">
    <text evidence="2">The sequence shown here is derived from an EMBL/GenBank/DDBJ whole genome shotgun (WGS) entry which is preliminary data.</text>
</comment>
<sequence length="306" mass="34853">MKSSTEGSSSQSSLPQKVSLKSERDVQMRRAAFHASASVVSITSYSGEEQKHHVSGTVIQSKFVDNVFKGTVLTSATLIRDDPGANTIMKDLKIRVRLWNRSLVHGSLLTFDLHYNVAIIEIQVHDELRVTNFRLLDDSYDLDDNMNLPEKKKRSFEFDVYGKPQKISAGDTVFILGRFHKQPFHTLISSGEFSLHPCYYDCKELFKINGKIKKCGIGGPVVNLRGEVLGLAHCNEYFIPFLPSNVICRLLDYYESKGQFRHPWIGMEVLNLHHSNLDGEWVEVFRGRRKSIVIEKVYACSFCFVK</sequence>